<protein>
    <submittedName>
        <fullName evidence="2">Actin epsilon</fullName>
    </submittedName>
</protein>
<dbReference type="InterPro" id="IPR004000">
    <property type="entry name" value="Actin"/>
</dbReference>
<name>A0AAV8A1B3_9EUKA</name>
<dbReference type="FunFam" id="3.30.420.40:FF:000050">
    <property type="entry name" value="Actin, alpha skeletal muscle"/>
    <property type="match status" value="1"/>
</dbReference>
<organism evidence="2 3">
    <name type="scientific">Anaeramoeba flamelloides</name>
    <dbReference type="NCBI Taxonomy" id="1746091"/>
    <lineage>
        <taxon>Eukaryota</taxon>
        <taxon>Metamonada</taxon>
        <taxon>Anaeramoebidae</taxon>
        <taxon>Anaeramoeba</taxon>
    </lineage>
</organism>
<dbReference type="SUPFAM" id="SSF53067">
    <property type="entry name" value="Actin-like ATPase domain"/>
    <property type="match status" value="2"/>
</dbReference>
<dbReference type="Pfam" id="PF00022">
    <property type="entry name" value="Actin"/>
    <property type="match status" value="1"/>
</dbReference>
<proteinExistence type="inferred from homology"/>
<dbReference type="Gene3D" id="3.90.640.10">
    <property type="entry name" value="Actin, Chain A, domain 4"/>
    <property type="match status" value="1"/>
</dbReference>
<comment type="caution">
    <text evidence="2">The sequence shown here is derived from an EMBL/GenBank/DDBJ whole genome shotgun (WGS) entry which is preliminary data.</text>
</comment>
<evidence type="ECO:0000313" key="3">
    <source>
        <dbReference type="Proteomes" id="UP001146793"/>
    </source>
</evidence>
<evidence type="ECO:0000256" key="1">
    <source>
        <dbReference type="RuleBase" id="RU000487"/>
    </source>
</evidence>
<gene>
    <name evidence="2" type="ORF">M0812_08444</name>
</gene>
<dbReference type="Gene3D" id="3.30.420.40">
    <property type="match status" value="2"/>
</dbReference>
<accession>A0AAV8A1B3</accession>
<comment type="similarity">
    <text evidence="1">Belongs to the actin family.</text>
</comment>
<evidence type="ECO:0000313" key="2">
    <source>
        <dbReference type="EMBL" id="KAJ3446632.1"/>
    </source>
</evidence>
<dbReference type="InterPro" id="IPR043129">
    <property type="entry name" value="ATPase_NBD"/>
</dbReference>
<dbReference type="PRINTS" id="PR00190">
    <property type="entry name" value="ACTIN"/>
</dbReference>
<reference evidence="2" key="1">
    <citation type="submission" date="2022-08" db="EMBL/GenBank/DDBJ databases">
        <title>Novel sulphate-reducing endosymbionts in the free-living metamonad Anaeramoeba.</title>
        <authorList>
            <person name="Jerlstrom-Hultqvist J."/>
            <person name="Cepicka I."/>
            <person name="Gallot-Lavallee L."/>
            <person name="Salas-Leiva D."/>
            <person name="Curtis B.A."/>
            <person name="Zahonova K."/>
            <person name="Pipaliya S."/>
            <person name="Dacks J."/>
            <person name="Roger A.J."/>
        </authorList>
    </citation>
    <scope>NUCLEOTIDE SEQUENCE</scope>
    <source>
        <strain evidence="2">Busselton2</strain>
    </source>
</reference>
<sequence length="408" mass="47591">MIEIYNHWENIKTPIVFDNGSYNVRVGFSGNEEPSAIFPTLVGRSKKNNTGMQENDLFIGDEAQERKAMLDLNAPIKNGIIENWDDMEKIWHHAFFNELRVDPSEHPVFLTEGVFNPKEKREKTIQLMYELFEVPDFYLKNTALLELMCHGYQYGTSISVGYNSTTLCYISEELIHRNTLTSFEIGGKDLTNFFQELLAFNTDFEADNYNEEDFREMKEKTSYYLEDPNKMIQKKDELEKGMMDQIKYELPDGKVLSLGRERFLVGELLFRSKKEILQTFGLVNSEQKKVKKNVIENGNVNLAKMVKEFILQKCPSELQNKMFQSMYLTGGSSYIKGFKERFHNELNGLWEENAPQIKLARSPETKYIAWQGGSTYSSIEKFYFQCTSRAEYEEEGPSLVHRKCKNFH</sequence>
<dbReference type="PANTHER" id="PTHR11937">
    <property type="entry name" value="ACTIN"/>
    <property type="match status" value="1"/>
</dbReference>
<dbReference type="EMBL" id="JANTQA010000020">
    <property type="protein sequence ID" value="KAJ3446632.1"/>
    <property type="molecule type" value="Genomic_DNA"/>
</dbReference>
<dbReference type="SMART" id="SM00268">
    <property type="entry name" value="ACTIN"/>
    <property type="match status" value="1"/>
</dbReference>
<dbReference type="AlphaFoldDB" id="A0AAV8A1B3"/>
<dbReference type="Proteomes" id="UP001146793">
    <property type="component" value="Unassembled WGS sequence"/>
</dbReference>